<accession>A0A1R1LPA4</accession>
<dbReference type="Pfam" id="PF00440">
    <property type="entry name" value="TetR_N"/>
    <property type="match status" value="1"/>
</dbReference>
<dbReference type="GO" id="GO:0003700">
    <property type="term" value="F:DNA-binding transcription factor activity"/>
    <property type="evidence" value="ECO:0007669"/>
    <property type="project" value="TreeGrafter"/>
</dbReference>
<comment type="caution">
    <text evidence="4">The sequence shown here is derived from an EMBL/GenBank/DDBJ whole genome shotgun (WGS) entry which is preliminary data.</text>
</comment>
<dbReference type="PROSITE" id="PS50977">
    <property type="entry name" value="HTH_TETR_2"/>
    <property type="match status" value="1"/>
</dbReference>
<organism evidence="4 5">
    <name type="scientific">Tersicoccus phoenicis</name>
    <dbReference type="NCBI Taxonomy" id="554083"/>
    <lineage>
        <taxon>Bacteria</taxon>
        <taxon>Bacillati</taxon>
        <taxon>Actinomycetota</taxon>
        <taxon>Actinomycetes</taxon>
        <taxon>Micrococcales</taxon>
        <taxon>Micrococcaceae</taxon>
        <taxon>Tersicoccus</taxon>
    </lineage>
</organism>
<evidence type="ECO:0000256" key="2">
    <source>
        <dbReference type="PROSITE-ProRule" id="PRU00335"/>
    </source>
</evidence>
<feature type="DNA-binding region" description="H-T-H motif" evidence="2">
    <location>
        <begin position="38"/>
        <end position="57"/>
    </location>
</feature>
<dbReference type="SUPFAM" id="SSF48498">
    <property type="entry name" value="Tetracyclin repressor-like, C-terminal domain"/>
    <property type="match status" value="1"/>
</dbReference>
<protein>
    <recommendedName>
        <fullName evidence="3">HTH tetR-type domain-containing protein</fullName>
    </recommendedName>
</protein>
<name>A0A1R1LPA4_9MICC</name>
<dbReference type="EMBL" id="MRDE01000006">
    <property type="protein sequence ID" value="OMH29296.1"/>
    <property type="molecule type" value="Genomic_DNA"/>
</dbReference>
<keyword evidence="5" id="KW-1185">Reference proteome</keyword>
<gene>
    <name evidence="4" type="ORF">BKD30_00990</name>
</gene>
<evidence type="ECO:0000259" key="3">
    <source>
        <dbReference type="PROSITE" id="PS50977"/>
    </source>
</evidence>
<sequence>MTAPGSRRGRRGAGHDTRTQLLVAARRRFASDGFDGATVRGIAADAGVDAAMINHHFGGKEALFLAAVEAPFDPGQYVRSVRPEQIEGLAARLLGTLLPVWDSPAGAAAVGLFRSGLHRDWGVSLLRQFIQRRALAVIVEHLPGDDDERALRASLVASQITGLILTRYVLRLEPLASAPHDQVVALIAPNLQRYLTGTLP</sequence>
<dbReference type="PANTHER" id="PTHR30055:SF235">
    <property type="entry name" value="TRANSCRIPTIONAL REGULATORY PROTEIN"/>
    <property type="match status" value="1"/>
</dbReference>
<dbReference type="STRING" id="554083.BKD30_00990"/>
<dbReference type="Gene3D" id="1.10.10.60">
    <property type="entry name" value="Homeodomain-like"/>
    <property type="match status" value="1"/>
</dbReference>
<keyword evidence="1 2" id="KW-0238">DNA-binding</keyword>
<dbReference type="InterPro" id="IPR036271">
    <property type="entry name" value="Tet_transcr_reg_TetR-rel_C_sf"/>
</dbReference>
<dbReference type="GO" id="GO:0000976">
    <property type="term" value="F:transcription cis-regulatory region binding"/>
    <property type="evidence" value="ECO:0007669"/>
    <property type="project" value="TreeGrafter"/>
</dbReference>
<reference evidence="4 5" key="1">
    <citation type="submission" date="2016-12" db="EMBL/GenBank/DDBJ databases">
        <title>Draft genome of Tersicoccus phoenicis 1P05MA.</title>
        <authorList>
            <person name="Nakajima Y."/>
            <person name="Yoshizawa S."/>
            <person name="Nakamura K."/>
            <person name="Ogura Y."/>
            <person name="Hayashi T."/>
            <person name="Kogure K."/>
        </authorList>
    </citation>
    <scope>NUCLEOTIDE SEQUENCE [LARGE SCALE GENOMIC DNA]</scope>
    <source>
        <strain evidence="4 5">1p05MA</strain>
    </source>
</reference>
<dbReference type="SUPFAM" id="SSF46689">
    <property type="entry name" value="Homeodomain-like"/>
    <property type="match status" value="1"/>
</dbReference>
<dbReference type="InterPro" id="IPR041678">
    <property type="entry name" value="TetR_C_16"/>
</dbReference>
<evidence type="ECO:0000256" key="1">
    <source>
        <dbReference type="ARBA" id="ARBA00023125"/>
    </source>
</evidence>
<dbReference type="Gene3D" id="1.10.357.10">
    <property type="entry name" value="Tetracycline Repressor, domain 2"/>
    <property type="match status" value="1"/>
</dbReference>
<evidence type="ECO:0000313" key="4">
    <source>
        <dbReference type="EMBL" id="OMH29296.1"/>
    </source>
</evidence>
<dbReference type="Proteomes" id="UP000187085">
    <property type="component" value="Unassembled WGS sequence"/>
</dbReference>
<dbReference type="InterPro" id="IPR050109">
    <property type="entry name" value="HTH-type_TetR-like_transc_reg"/>
</dbReference>
<dbReference type="InterPro" id="IPR009057">
    <property type="entry name" value="Homeodomain-like_sf"/>
</dbReference>
<dbReference type="OrthoDB" id="3210235at2"/>
<dbReference type="PANTHER" id="PTHR30055">
    <property type="entry name" value="HTH-TYPE TRANSCRIPTIONAL REGULATOR RUTR"/>
    <property type="match status" value="1"/>
</dbReference>
<dbReference type="InterPro" id="IPR001647">
    <property type="entry name" value="HTH_TetR"/>
</dbReference>
<proteinExistence type="predicted"/>
<evidence type="ECO:0000313" key="5">
    <source>
        <dbReference type="Proteomes" id="UP000187085"/>
    </source>
</evidence>
<dbReference type="RefSeq" id="WP_076700769.1">
    <property type="nucleotide sequence ID" value="NZ_MRDE01000006.1"/>
</dbReference>
<dbReference type="Pfam" id="PF17920">
    <property type="entry name" value="TetR_C_16"/>
    <property type="match status" value="1"/>
</dbReference>
<feature type="domain" description="HTH tetR-type" evidence="3">
    <location>
        <begin position="15"/>
        <end position="75"/>
    </location>
</feature>
<dbReference type="PRINTS" id="PR00455">
    <property type="entry name" value="HTHTETR"/>
</dbReference>
<dbReference type="AlphaFoldDB" id="A0A1R1LPA4"/>